<evidence type="ECO:0000313" key="2">
    <source>
        <dbReference type="Proteomes" id="UP000073492"/>
    </source>
</evidence>
<organism evidence="1 2">
    <name type="scientific">Pseudocercospora musae</name>
    <dbReference type="NCBI Taxonomy" id="113226"/>
    <lineage>
        <taxon>Eukaryota</taxon>
        <taxon>Fungi</taxon>
        <taxon>Dikarya</taxon>
        <taxon>Ascomycota</taxon>
        <taxon>Pezizomycotina</taxon>
        <taxon>Dothideomycetes</taxon>
        <taxon>Dothideomycetidae</taxon>
        <taxon>Mycosphaerellales</taxon>
        <taxon>Mycosphaerellaceae</taxon>
        <taxon>Pseudocercospora</taxon>
    </lineage>
</organism>
<name>A0A139IE55_9PEZI</name>
<dbReference type="EMBL" id="LFZO01000136">
    <property type="protein sequence ID" value="KXT12905.1"/>
    <property type="molecule type" value="Genomic_DNA"/>
</dbReference>
<dbReference type="Proteomes" id="UP000073492">
    <property type="component" value="Unassembled WGS sequence"/>
</dbReference>
<dbReference type="AlphaFoldDB" id="A0A139IE55"/>
<comment type="caution">
    <text evidence="1">The sequence shown here is derived from an EMBL/GenBank/DDBJ whole genome shotgun (WGS) entry which is preliminary data.</text>
</comment>
<keyword evidence="2" id="KW-1185">Reference proteome</keyword>
<evidence type="ECO:0000313" key="1">
    <source>
        <dbReference type="EMBL" id="KXT12905.1"/>
    </source>
</evidence>
<protein>
    <submittedName>
        <fullName evidence="1">Uncharacterized protein</fullName>
    </submittedName>
</protein>
<sequence>MVGELRKVVSEICMPLQPRQAPGERPELVVLRFAAAVKSQSSPASAIGLCMPRLVKVIPMPSNI</sequence>
<reference evidence="1 2" key="1">
    <citation type="submission" date="2015-07" db="EMBL/GenBank/DDBJ databases">
        <title>Comparative genomics of the Sigatoka disease complex on banana suggests a link between parallel evolutionary changes in Pseudocercospora fijiensis and Pseudocercospora eumusae and increased virulence on the banana host.</title>
        <authorList>
            <person name="Chang T.-C."/>
            <person name="Salvucci A."/>
            <person name="Crous P.W."/>
            <person name="Stergiopoulos I."/>
        </authorList>
    </citation>
    <scope>NUCLEOTIDE SEQUENCE [LARGE SCALE GENOMIC DNA]</scope>
    <source>
        <strain evidence="1 2">CBS 116634</strain>
    </source>
</reference>
<gene>
    <name evidence="1" type="ORF">AC579_10470</name>
</gene>
<accession>A0A139IE55</accession>
<proteinExistence type="predicted"/>